<evidence type="ECO:0000313" key="1">
    <source>
        <dbReference type="EMBL" id="SFB77927.1"/>
    </source>
</evidence>
<dbReference type="Proteomes" id="UP000198862">
    <property type="component" value="Unassembled WGS sequence"/>
</dbReference>
<dbReference type="OrthoDB" id="1440627at2"/>
<evidence type="ECO:0008006" key="3">
    <source>
        <dbReference type="Google" id="ProtNLM"/>
    </source>
</evidence>
<evidence type="ECO:0000313" key="2">
    <source>
        <dbReference type="Proteomes" id="UP000198862"/>
    </source>
</evidence>
<reference evidence="1 2" key="1">
    <citation type="submission" date="2016-10" db="EMBL/GenBank/DDBJ databases">
        <authorList>
            <person name="de Groot N.N."/>
        </authorList>
    </citation>
    <scope>NUCLEOTIDE SEQUENCE [LARGE SCALE GENOMIC DNA]</scope>
    <source>
        <strain evidence="1 2">DSM 6059</strain>
    </source>
</reference>
<sequence length="209" mass="23317">MKAFVYTEIQASVPFAQAPWKDINKALKQQPGILNKTWLSGVDDLSVGGFYTFDSVENAQKFVTEYFPSEARSLGVPQRTLIFDAVTVEEASKDMDSIHFGAKNKQQPGAYVYTEVQLSALPFDNAPWRDINPVLKQQPGILAKTWLSGLHTGTPGGLYAFDTIENAKNFAINYFPQEAKQLNAAFTTRVFDASIVEEASREMNSPFYE</sequence>
<accession>A0A1I1DSZ0</accession>
<organism evidence="1 2">
    <name type="scientific">Pseudoalteromonas denitrificans DSM 6059</name>
    <dbReference type="NCBI Taxonomy" id="1123010"/>
    <lineage>
        <taxon>Bacteria</taxon>
        <taxon>Pseudomonadati</taxon>
        <taxon>Pseudomonadota</taxon>
        <taxon>Gammaproteobacteria</taxon>
        <taxon>Alteromonadales</taxon>
        <taxon>Pseudoalteromonadaceae</taxon>
        <taxon>Pseudoalteromonas</taxon>
    </lineage>
</organism>
<dbReference type="InterPro" id="IPR011008">
    <property type="entry name" value="Dimeric_a/b-barrel"/>
</dbReference>
<dbReference type="AlphaFoldDB" id="A0A1I1DSZ0"/>
<proteinExistence type="predicted"/>
<name>A0A1I1DSZ0_9GAMM</name>
<keyword evidence="2" id="KW-1185">Reference proteome</keyword>
<dbReference type="RefSeq" id="WP_091978639.1">
    <property type="nucleotide sequence ID" value="NZ_FOLO01000001.1"/>
</dbReference>
<dbReference type="EMBL" id="FOLO01000001">
    <property type="protein sequence ID" value="SFB77927.1"/>
    <property type="molecule type" value="Genomic_DNA"/>
</dbReference>
<protein>
    <recommendedName>
        <fullName evidence="3">Mono-oxygenase ydhR</fullName>
    </recommendedName>
</protein>
<dbReference type="SUPFAM" id="SSF54909">
    <property type="entry name" value="Dimeric alpha+beta barrel"/>
    <property type="match status" value="2"/>
</dbReference>
<dbReference type="STRING" id="1123010.SAMN02745724_00038"/>
<dbReference type="Gene3D" id="3.30.70.100">
    <property type="match status" value="2"/>
</dbReference>
<gene>
    <name evidence="1" type="ORF">SAMN02745724_00038</name>
</gene>